<evidence type="ECO:0000313" key="4">
    <source>
        <dbReference type="Proteomes" id="UP000006038"/>
    </source>
</evidence>
<keyword evidence="2" id="KW-1133">Transmembrane helix</keyword>
<protein>
    <submittedName>
        <fullName evidence="3">Uncharacterized protein</fullName>
    </submittedName>
</protein>
<accession>J3LTB7</accession>
<feature type="compositionally biased region" description="Low complexity" evidence="1">
    <location>
        <begin position="119"/>
        <end position="130"/>
    </location>
</feature>
<dbReference type="Proteomes" id="UP000006038">
    <property type="component" value="Chromosome 3"/>
</dbReference>
<dbReference type="OrthoDB" id="10609015at2759"/>
<dbReference type="KEGG" id="obr:102707110"/>
<reference evidence="3" key="1">
    <citation type="journal article" date="2013" name="Nat. Commun.">
        <title>Whole-genome sequencing of Oryza brachyantha reveals mechanisms underlying Oryza genome evolution.</title>
        <authorList>
            <person name="Chen J."/>
            <person name="Huang Q."/>
            <person name="Gao D."/>
            <person name="Wang J."/>
            <person name="Lang Y."/>
            <person name="Liu T."/>
            <person name="Li B."/>
            <person name="Bai Z."/>
            <person name="Luis Goicoechea J."/>
            <person name="Liang C."/>
            <person name="Chen C."/>
            <person name="Zhang W."/>
            <person name="Sun S."/>
            <person name="Liao Y."/>
            <person name="Zhang X."/>
            <person name="Yang L."/>
            <person name="Song C."/>
            <person name="Wang M."/>
            <person name="Shi J."/>
            <person name="Liu G."/>
            <person name="Liu J."/>
            <person name="Zhou H."/>
            <person name="Zhou W."/>
            <person name="Yu Q."/>
            <person name="An N."/>
            <person name="Chen Y."/>
            <person name="Cai Q."/>
            <person name="Wang B."/>
            <person name="Liu B."/>
            <person name="Min J."/>
            <person name="Huang Y."/>
            <person name="Wu H."/>
            <person name="Li Z."/>
            <person name="Zhang Y."/>
            <person name="Yin Y."/>
            <person name="Song W."/>
            <person name="Jiang J."/>
            <person name="Jackson S.A."/>
            <person name="Wing R.A."/>
            <person name="Wang J."/>
            <person name="Chen M."/>
        </authorList>
    </citation>
    <scope>NUCLEOTIDE SEQUENCE [LARGE SCALE GENOMIC DNA]</scope>
    <source>
        <strain evidence="3">cv. IRGC 101232</strain>
    </source>
</reference>
<feature type="compositionally biased region" description="Pro residues" evidence="1">
    <location>
        <begin position="92"/>
        <end position="102"/>
    </location>
</feature>
<feature type="compositionally biased region" description="Basic and acidic residues" evidence="1">
    <location>
        <begin position="160"/>
        <end position="177"/>
    </location>
</feature>
<sequence length="417" mass="43885">MEAVSYSYGEALSIGGEEIELVRDVVASDVCATTDSISAVDVADVVERTADVDEGSGTTDRVDVADVFEHTMHVDEGNSAADGISVVEVPPVGVPAPAPPPTSSEVDDEHADRSPPTPTAAVAAPNSTSPLPRLSLSVVPVDEDESAPKVTSPSPARLSSEVDKSAIDDGTERRSDDVLTTAEVIKATASDSAGEHAHGGRSCRCAPLEHCRNCHPRRLVIQMEERSPPAMNLRQELAMLQREAAVANQRLGPRQGLWLQSPAAINAAHEARIRSQTPAAATNNAAAINAAFEAQTQAPTDRRRGSEQSLAAAIDAALEPRGQAPPATINAAARRARTKAPPATINDAVAPRAGTKAPAATIKAAAPRARTQVRTYRRRGAEEPEPSAADMEDFAIAYLFSSSCMILYTFLLALNLY</sequence>
<feature type="region of interest" description="Disordered" evidence="1">
    <location>
        <begin position="89"/>
        <end position="177"/>
    </location>
</feature>
<dbReference type="AlphaFoldDB" id="J3LTB7"/>
<proteinExistence type="predicted"/>
<name>J3LTB7_ORYBR</name>
<dbReference type="HOGENOM" id="CLU_659518_0_0_1"/>
<dbReference type="EnsemblPlants" id="OB03G42930.1">
    <property type="protein sequence ID" value="OB03G42930.1"/>
    <property type="gene ID" value="OB03G42930"/>
</dbReference>
<keyword evidence="2" id="KW-0472">Membrane</keyword>
<dbReference type="Gramene" id="OB03G42930.1">
    <property type="protein sequence ID" value="OB03G42930.1"/>
    <property type="gene ID" value="OB03G42930"/>
</dbReference>
<evidence type="ECO:0000313" key="3">
    <source>
        <dbReference type="EnsemblPlants" id="OB03G42930.1"/>
    </source>
</evidence>
<feature type="transmembrane region" description="Helical" evidence="2">
    <location>
        <begin position="395"/>
        <end position="416"/>
    </location>
</feature>
<reference evidence="3" key="2">
    <citation type="submission" date="2013-04" db="UniProtKB">
        <authorList>
            <consortium name="EnsemblPlants"/>
        </authorList>
    </citation>
    <scope>IDENTIFICATION</scope>
</reference>
<evidence type="ECO:0000256" key="2">
    <source>
        <dbReference type="SAM" id="Phobius"/>
    </source>
</evidence>
<organism evidence="3">
    <name type="scientific">Oryza brachyantha</name>
    <name type="common">malo sina</name>
    <dbReference type="NCBI Taxonomy" id="4533"/>
    <lineage>
        <taxon>Eukaryota</taxon>
        <taxon>Viridiplantae</taxon>
        <taxon>Streptophyta</taxon>
        <taxon>Embryophyta</taxon>
        <taxon>Tracheophyta</taxon>
        <taxon>Spermatophyta</taxon>
        <taxon>Magnoliopsida</taxon>
        <taxon>Liliopsida</taxon>
        <taxon>Poales</taxon>
        <taxon>Poaceae</taxon>
        <taxon>BOP clade</taxon>
        <taxon>Oryzoideae</taxon>
        <taxon>Oryzeae</taxon>
        <taxon>Oryzinae</taxon>
        <taxon>Oryza</taxon>
    </lineage>
</organism>
<dbReference type="GeneID" id="102707110"/>
<keyword evidence="4" id="KW-1185">Reference proteome</keyword>
<evidence type="ECO:0000256" key="1">
    <source>
        <dbReference type="SAM" id="MobiDB-lite"/>
    </source>
</evidence>
<keyword evidence="2" id="KW-0812">Transmembrane</keyword>